<dbReference type="AlphaFoldDB" id="A0A175VRY6"/>
<keyword evidence="18" id="KW-1185">Reference proteome</keyword>
<dbReference type="EMBL" id="LCTW02000396">
    <property type="protein sequence ID" value="KXX74015.1"/>
    <property type="molecule type" value="Genomic_DNA"/>
</dbReference>
<accession>A0A175VRY6</accession>
<keyword evidence="9 12" id="KW-0119">Carbohydrate metabolism</keyword>
<dbReference type="VEuPathDB" id="FungiDB:MMYC01_209889"/>
<keyword evidence="8 12" id="KW-0378">Hydrolase</keyword>
<evidence type="ECO:0000256" key="4">
    <source>
        <dbReference type="ARBA" id="ARBA00007495"/>
    </source>
</evidence>
<evidence type="ECO:0000313" key="18">
    <source>
        <dbReference type="Proteomes" id="UP000078237"/>
    </source>
</evidence>
<keyword evidence="11 12" id="KW-0624">Polysaccharide degradation</keyword>
<feature type="domain" description="GH10" evidence="16">
    <location>
        <begin position="14"/>
        <end position="335"/>
    </location>
</feature>
<proteinExistence type="inferred from homology"/>
<comment type="subcellular location">
    <subcellularLocation>
        <location evidence="2">Secreted</location>
    </subcellularLocation>
</comment>
<dbReference type="Pfam" id="PF00734">
    <property type="entry name" value="CBM_1"/>
    <property type="match status" value="1"/>
</dbReference>
<dbReference type="InterPro" id="IPR044846">
    <property type="entry name" value="GH10"/>
</dbReference>
<evidence type="ECO:0000256" key="6">
    <source>
        <dbReference type="ARBA" id="ARBA00022651"/>
    </source>
</evidence>
<evidence type="ECO:0000256" key="2">
    <source>
        <dbReference type="ARBA" id="ARBA00004613"/>
    </source>
</evidence>
<evidence type="ECO:0000259" key="16">
    <source>
        <dbReference type="PROSITE" id="PS51760"/>
    </source>
</evidence>
<organism evidence="17 18">
    <name type="scientific">Madurella mycetomatis</name>
    <dbReference type="NCBI Taxonomy" id="100816"/>
    <lineage>
        <taxon>Eukaryota</taxon>
        <taxon>Fungi</taxon>
        <taxon>Dikarya</taxon>
        <taxon>Ascomycota</taxon>
        <taxon>Pezizomycotina</taxon>
        <taxon>Sordariomycetes</taxon>
        <taxon>Sordariomycetidae</taxon>
        <taxon>Sordariales</taxon>
        <taxon>Sordariales incertae sedis</taxon>
        <taxon>Madurella</taxon>
    </lineage>
</organism>
<gene>
    <name evidence="17" type="ORF">MMYC01_209889</name>
</gene>
<dbReference type="PROSITE" id="PS51760">
    <property type="entry name" value="GH10_2"/>
    <property type="match status" value="1"/>
</dbReference>
<comment type="pathway">
    <text evidence="3">Glycan degradation; xylan degradation.</text>
</comment>
<dbReference type="GO" id="GO:0031176">
    <property type="term" value="F:endo-1,4-beta-xylanase activity"/>
    <property type="evidence" value="ECO:0007669"/>
    <property type="project" value="UniProtKB-EC"/>
</dbReference>
<dbReference type="InterPro" id="IPR017853">
    <property type="entry name" value="GH"/>
</dbReference>
<feature type="chain" id="PRO_5008043254" description="Beta-xylanase" evidence="14">
    <location>
        <begin position="19"/>
        <end position="417"/>
    </location>
</feature>
<evidence type="ECO:0000313" key="17">
    <source>
        <dbReference type="EMBL" id="KXX74015.1"/>
    </source>
</evidence>
<dbReference type="PANTHER" id="PTHR31490:SF35">
    <property type="entry name" value="ENDO-1,4-BETA-XYLANASE"/>
    <property type="match status" value="1"/>
</dbReference>
<evidence type="ECO:0000256" key="14">
    <source>
        <dbReference type="SAM" id="SignalP"/>
    </source>
</evidence>
<dbReference type="GO" id="GO:0030248">
    <property type="term" value="F:cellulose binding"/>
    <property type="evidence" value="ECO:0007669"/>
    <property type="project" value="InterPro"/>
</dbReference>
<comment type="catalytic activity">
    <reaction evidence="1 12">
        <text>Endohydrolysis of (1-&gt;4)-beta-D-xylosidic linkages in xylans.</text>
        <dbReference type="EC" id="3.2.1.8"/>
    </reaction>
</comment>
<comment type="caution">
    <text evidence="17">The sequence shown here is derived from an EMBL/GenBank/DDBJ whole genome shotgun (WGS) entry which is preliminary data.</text>
</comment>
<evidence type="ECO:0000256" key="3">
    <source>
        <dbReference type="ARBA" id="ARBA00004851"/>
    </source>
</evidence>
<dbReference type="SMART" id="SM00633">
    <property type="entry name" value="Glyco_10"/>
    <property type="match status" value="1"/>
</dbReference>
<evidence type="ECO:0000256" key="7">
    <source>
        <dbReference type="ARBA" id="ARBA00022729"/>
    </source>
</evidence>
<dbReference type="InterPro" id="IPR000254">
    <property type="entry name" value="CBD"/>
</dbReference>
<feature type="domain" description="CBM1" evidence="15">
    <location>
        <begin position="381"/>
        <end position="417"/>
    </location>
</feature>
<reference evidence="17 18" key="1">
    <citation type="journal article" date="2016" name="Genome Announc.">
        <title>Genome Sequence of Madurella mycetomatis mm55, Isolated from a Human Mycetoma Case in Sudan.</title>
        <authorList>
            <person name="Smit S."/>
            <person name="Derks M.F."/>
            <person name="Bervoets S."/>
            <person name="Fahal A."/>
            <person name="van Leeuwen W."/>
            <person name="van Belkum A."/>
            <person name="van de Sande W.W."/>
        </authorList>
    </citation>
    <scope>NUCLEOTIDE SEQUENCE [LARGE SCALE GENOMIC DNA]</scope>
    <source>
        <strain evidence="18">mm55</strain>
    </source>
</reference>
<protein>
    <recommendedName>
        <fullName evidence="12">Beta-xylanase</fullName>
        <ecNumber evidence="12">3.2.1.8</ecNumber>
    </recommendedName>
</protein>
<dbReference type="Pfam" id="PF00331">
    <property type="entry name" value="Glyco_hydro_10"/>
    <property type="match status" value="1"/>
</dbReference>
<dbReference type="EC" id="3.2.1.8" evidence="12"/>
<evidence type="ECO:0000256" key="5">
    <source>
        <dbReference type="ARBA" id="ARBA00022525"/>
    </source>
</evidence>
<dbReference type="SMART" id="SM00236">
    <property type="entry name" value="fCBD"/>
    <property type="match status" value="1"/>
</dbReference>
<evidence type="ECO:0000259" key="15">
    <source>
        <dbReference type="PROSITE" id="PS51164"/>
    </source>
</evidence>
<dbReference type="STRING" id="100816.A0A175VRY6"/>
<dbReference type="PRINTS" id="PR00134">
    <property type="entry name" value="GLHYDRLASE10"/>
</dbReference>
<dbReference type="SUPFAM" id="SSF51445">
    <property type="entry name" value="(Trans)glycosidases"/>
    <property type="match status" value="1"/>
</dbReference>
<dbReference type="PANTHER" id="PTHR31490">
    <property type="entry name" value="GLYCOSYL HYDROLASE"/>
    <property type="match status" value="1"/>
</dbReference>
<evidence type="ECO:0000256" key="12">
    <source>
        <dbReference type="RuleBase" id="RU361174"/>
    </source>
</evidence>
<keyword evidence="7 14" id="KW-0732">Signal</keyword>
<sequence>MHTKAILAALLAPAAVTAELNDLAIRAGLQYFGTALREGAINSDSQYAAILGDTSMFGQLVPENGQKWESTQPQRGSFTYAQGDITADTARRNGQGLRCHTLVWYSQLPSWVSSGSWTRSSLQAVIETHISNVMGHYRGQCYAWDVVNEAVSDDGGWRPSVFLSTFNTDYFAIAFNAARRADPDTKLYYNDYNLEYNQAKTDRAVELVQIVQAAGAPIDGVGFQGHLIVGSTPSRSNLAATLRRFTALGVEVAYTELDIRHSSLPASSSALVIQGNDFANVVGSCLDVEGCIGVTVWSFTDKYSWIPETFSGEGDALIYDRNFNRKPAWTSISSVLAARATGNPPQSSSSTFATVTTTPPVQTPTSTTAAEPTTTSSAGGAEQTRWGQCGGNNWQGPTQCESPWTCQRLNDWYHQCL</sequence>
<name>A0A175VRY6_9PEZI</name>
<dbReference type="SUPFAM" id="SSF57180">
    <property type="entry name" value="Cellulose-binding domain"/>
    <property type="match status" value="1"/>
</dbReference>
<feature type="signal peptide" evidence="14">
    <location>
        <begin position="1"/>
        <end position="18"/>
    </location>
</feature>
<keyword evidence="10 12" id="KW-0326">Glycosidase</keyword>
<dbReference type="GO" id="GO:0045493">
    <property type="term" value="P:xylan catabolic process"/>
    <property type="evidence" value="ECO:0007669"/>
    <property type="project" value="UniProtKB-KW"/>
</dbReference>
<feature type="compositionally biased region" description="Low complexity" evidence="13">
    <location>
        <begin position="346"/>
        <end position="378"/>
    </location>
</feature>
<dbReference type="Gene3D" id="3.20.20.80">
    <property type="entry name" value="Glycosidases"/>
    <property type="match status" value="1"/>
</dbReference>
<evidence type="ECO:0000256" key="1">
    <source>
        <dbReference type="ARBA" id="ARBA00000681"/>
    </source>
</evidence>
<dbReference type="OrthoDB" id="3055998at2759"/>
<comment type="similarity">
    <text evidence="4 12">Belongs to the glycosyl hydrolase 10 (cellulase F) family.</text>
</comment>
<evidence type="ECO:0000256" key="11">
    <source>
        <dbReference type="ARBA" id="ARBA00023326"/>
    </source>
</evidence>
<evidence type="ECO:0000256" key="8">
    <source>
        <dbReference type="ARBA" id="ARBA00022801"/>
    </source>
</evidence>
<dbReference type="PROSITE" id="PS51164">
    <property type="entry name" value="CBM1_2"/>
    <property type="match status" value="1"/>
</dbReference>
<feature type="region of interest" description="Disordered" evidence="13">
    <location>
        <begin position="340"/>
        <end position="390"/>
    </location>
</feature>
<evidence type="ECO:0000256" key="13">
    <source>
        <dbReference type="SAM" id="MobiDB-lite"/>
    </source>
</evidence>
<dbReference type="Proteomes" id="UP000078237">
    <property type="component" value="Unassembled WGS sequence"/>
</dbReference>
<evidence type="ECO:0000256" key="9">
    <source>
        <dbReference type="ARBA" id="ARBA00023277"/>
    </source>
</evidence>
<dbReference type="GO" id="GO:0005576">
    <property type="term" value="C:extracellular region"/>
    <property type="evidence" value="ECO:0007669"/>
    <property type="project" value="UniProtKB-SubCell"/>
</dbReference>
<dbReference type="PROSITE" id="PS00562">
    <property type="entry name" value="CBM1_1"/>
    <property type="match status" value="1"/>
</dbReference>
<dbReference type="InterPro" id="IPR001000">
    <property type="entry name" value="GH10_dom"/>
</dbReference>
<evidence type="ECO:0000256" key="10">
    <source>
        <dbReference type="ARBA" id="ARBA00023295"/>
    </source>
</evidence>
<dbReference type="InterPro" id="IPR035971">
    <property type="entry name" value="CBD_sf"/>
</dbReference>
<keyword evidence="5" id="KW-0964">Secreted</keyword>
<keyword evidence="6" id="KW-0858">Xylan degradation</keyword>